<sequence length="1128" mass="117951">MPYESMHHHQSAATAVAAGVAPNSMLDALSLQLRDAEMRRTEIERAHQETLAQIRNLSGSARPDTEAVENLQSRARELEKKVALENVHCEELQIELTAALKAKAARSSAPSNNMCPSSMSNSAPFGAGMPASIPTSASSSTVTWAPTISHQDQGSEIDIIMAKIEQDNRVLAELEQPRTSASASMSALPPSSMMSAGNSEFRTISKSELEEELNRYKRAVLGGASGGGVSALSSGYSSLPQSLASTLANGATSNSLSGTSVGSAAAAAAAAGGAMDGGGGGGGRGGGHTSISGLVPNSISGISSSLSSHAIQSLQSAAYGVGQTSVEKLLSGTSGITGIPPLPVNIHTMKAMPTALSQRGTIQLYNLQSTTMPLLSLNAHNMPPGGSTSYSALGLSAGSGVGGVGVGGVGSSLTHPTMSNINMLDTSALLGLGPAGGGITGATSLYGLSAGAAGGLGSSYGGPPFMDAASSASYPFTSAALRQASKMKMLDEIDIPLARYGNRSSPCSPIPVGPHGGWGLDEFTDGLGTSIMHNRSGLALGALDLDTRNHAMNGATEPQVDMLDIPGKGRCCVFIARFPYDPPESRAQSNAIFPHREAEGELSLCAGDYLLVWTSGEPQGGYLDAELLDGRRGLVPASFVQRLVGDDLLEFHQAVLSTLRDAEDGSMQCDTTSLPSLPPHNPLLTHTHEDLARLSETHTDLEHDQDDISDNVPAPKHLTLERQLNKSVLIGWSPPEPVGYNLIDSYHVYVDGVLKVTVKANERTRALIEGVDSTRPHRISVRSVTQNRQTSRDAACTMIIGRDTSHLGPSAVRASHITCSSAVISWLPANSNHQHVVCVNNVEVRTVKPGMYRHTITGLAPSTQYRVTVRAKHLRAVGQHSTQPGHTVGGVGAGTAGRPGQEEAPGAYADFRTLTKGLPDPPQEIQLEAGPQDGTILVTWQPVNRPTSTGPVTGYAVYADGKKVTDINSPTGDHALIDIGKLGVFNPRAVTIRTKSRDSQSADSAPILIPNQVRNAVARRGPNQMGMGPQLPQQGLHGMPNQLQQQQQQMGMPGQPGQMGQLGQPHMMQQDHTQYDPNQMQQQGLQPGQQPGQTQPGHQPDGGSGLLGGLLGGLFSKPTQNQVNQNTM</sequence>
<evidence type="ECO:0000256" key="4">
    <source>
        <dbReference type="PROSITE-ProRule" id="PRU00192"/>
    </source>
</evidence>
<protein>
    <submittedName>
        <fullName evidence="10">Uncharacterized protein LOC117573526 isoform X14</fullName>
    </submittedName>
</protein>
<dbReference type="InterPro" id="IPR036116">
    <property type="entry name" value="FN3_sf"/>
</dbReference>
<accession>A0A9C6SV48</accession>
<feature type="compositionally biased region" description="Low complexity" evidence="6">
    <location>
        <begin position="1021"/>
        <end position="1070"/>
    </location>
</feature>
<keyword evidence="2 4" id="KW-0728">SH3 domain</keyword>
<dbReference type="InterPro" id="IPR003961">
    <property type="entry name" value="FN3_dom"/>
</dbReference>
<feature type="compositionally biased region" description="Gly residues" evidence="6">
    <location>
        <begin position="1100"/>
        <end position="1112"/>
    </location>
</feature>
<feature type="region of interest" description="Disordered" evidence="6">
    <location>
        <begin position="994"/>
        <end position="1013"/>
    </location>
</feature>
<dbReference type="GO" id="GO:0007274">
    <property type="term" value="P:neuromuscular synaptic transmission"/>
    <property type="evidence" value="ECO:0007669"/>
    <property type="project" value="TreeGrafter"/>
</dbReference>
<evidence type="ECO:0000256" key="6">
    <source>
        <dbReference type="SAM" id="MobiDB-lite"/>
    </source>
</evidence>
<feature type="domain" description="SH3" evidence="7">
    <location>
        <begin position="569"/>
        <end position="645"/>
    </location>
</feature>
<evidence type="ECO:0000259" key="8">
    <source>
        <dbReference type="PROSITE" id="PS50853"/>
    </source>
</evidence>
<dbReference type="InterPro" id="IPR001452">
    <property type="entry name" value="SH3_domain"/>
</dbReference>
<dbReference type="FunFam" id="2.60.40.10:FF:000072">
    <property type="entry name" value="RIMS-binding protein 2 isoform X1"/>
    <property type="match status" value="1"/>
</dbReference>
<dbReference type="Pfam" id="PF00041">
    <property type="entry name" value="fn3"/>
    <property type="match status" value="1"/>
</dbReference>
<gene>
    <name evidence="10" type="primary">LOC117573526</name>
</gene>
<feature type="coiled-coil region" evidence="5">
    <location>
        <begin position="26"/>
        <end position="95"/>
    </location>
</feature>
<feature type="compositionally biased region" description="Low complexity" evidence="6">
    <location>
        <begin position="180"/>
        <end position="196"/>
    </location>
</feature>
<dbReference type="AlphaFoldDB" id="A0A9C6SV48"/>
<dbReference type="InterPro" id="IPR040325">
    <property type="entry name" value="RIMBP1/2/3"/>
</dbReference>
<dbReference type="FunFam" id="2.60.40.10:FF:001380">
    <property type="entry name" value="Peripheral-type benzodiazepine receptor-associated protein 1"/>
    <property type="match status" value="1"/>
</dbReference>
<dbReference type="Pfam" id="PF25523">
    <property type="entry name" value="Ig_RIMBP2"/>
    <property type="match status" value="1"/>
</dbReference>
<dbReference type="InterPro" id="IPR036028">
    <property type="entry name" value="SH3-like_dom_sf"/>
</dbReference>
<feature type="compositionally biased region" description="Polar residues" evidence="6">
    <location>
        <begin position="1117"/>
        <end position="1128"/>
    </location>
</feature>
<dbReference type="Pfam" id="PF14604">
    <property type="entry name" value="SH3_9"/>
    <property type="match status" value="1"/>
</dbReference>
<evidence type="ECO:0000259" key="7">
    <source>
        <dbReference type="PROSITE" id="PS50002"/>
    </source>
</evidence>
<dbReference type="SMART" id="SM00060">
    <property type="entry name" value="FN3"/>
    <property type="match status" value="3"/>
</dbReference>
<evidence type="ECO:0000256" key="5">
    <source>
        <dbReference type="SAM" id="Coils"/>
    </source>
</evidence>
<dbReference type="PROSITE" id="PS50853">
    <property type="entry name" value="FN3"/>
    <property type="match status" value="3"/>
</dbReference>
<keyword evidence="9" id="KW-1185">Reference proteome</keyword>
<dbReference type="GO" id="GO:0045202">
    <property type="term" value="C:synapse"/>
    <property type="evidence" value="ECO:0007669"/>
    <property type="project" value="GOC"/>
</dbReference>
<dbReference type="GeneID" id="117573526"/>
<keyword evidence="3" id="KW-0677">Repeat</keyword>
<proteinExistence type="inferred from homology"/>
<dbReference type="FunFam" id="2.60.40.10:FF:000904">
    <property type="entry name" value="RIM-binding protein, isoform G"/>
    <property type="match status" value="1"/>
</dbReference>
<dbReference type="OrthoDB" id="4158657at2759"/>
<feature type="compositionally biased region" description="Gly residues" evidence="6">
    <location>
        <begin position="887"/>
        <end position="897"/>
    </location>
</feature>
<name>A0A9C6SV48_DROAB</name>
<keyword evidence="5" id="KW-0175">Coiled coil</keyword>
<dbReference type="PANTHER" id="PTHR14234:SF19">
    <property type="entry name" value="RIM-BINDING PROTEIN, ISOFORM F"/>
    <property type="match status" value="1"/>
</dbReference>
<dbReference type="InterPro" id="IPR057884">
    <property type="entry name" value="FN3_RIM-BP1/2/3"/>
</dbReference>
<feature type="domain" description="Fibronectin type-III" evidence="8">
    <location>
        <begin position="921"/>
        <end position="1016"/>
    </location>
</feature>
<dbReference type="SUPFAM" id="SSF50044">
    <property type="entry name" value="SH3-domain"/>
    <property type="match status" value="1"/>
</dbReference>
<dbReference type="CTD" id="41880"/>
<dbReference type="SUPFAM" id="SSF49265">
    <property type="entry name" value="Fibronectin type III"/>
    <property type="match status" value="2"/>
</dbReference>
<evidence type="ECO:0000256" key="2">
    <source>
        <dbReference type="ARBA" id="ARBA00022443"/>
    </source>
</evidence>
<comment type="similarity">
    <text evidence="1">Belongs to the RIMBP family.</text>
</comment>
<dbReference type="FunFam" id="2.30.30.40:FF:000166">
    <property type="entry name" value="RIM-binding protein, isoform F"/>
    <property type="match status" value="1"/>
</dbReference>
<evidence type="ECO:0000256" key="3">
    <source>
        <dbReference type="ARBA" id="ARBA00022737"/>
    </source>
</evidence>
<reference evidence="10" key="1">
    <citation type="submission" date="2025-08" db="UniProtKB">
        <authorList>
            <consortium name="RefSeq"/>
        </authorList>
    </citation>
    <scope>IDENTIFICATION</scope>
    <source>
        <strain evidence="10">15112-1751.03</strain>
        <tissue evidence="10">Whole Adult</tissue>
    </source>
</reference>
<feature type="region of interest" description="Disordered" evidence="6">
    <location>
        <begin position="877"/>
        <end position="904"/>
    </location>
</feature>
<dbReference type="PROSITE" id="PS50002">
    <property type="entry name" value="SH3"/>
    <property type="match status" value="1"/>
</dbReference>
<feature type="compositionally biased region" description="Low complexity" evidence="6">
    <location>
        <begin position="1077"/>
        <end position="1099"/>
    </location>
</feature>
<evidence type="ECO:0000313" key="10">
    <source>
        <dbReference type="RefSeq" id="XP_051862419.1"/>
    </source>
</evidence>
<dbReference type="PANTHER" id="PTHR14234">
    <property type="entry name" value="RIM BINDING PROTEIN-RELATED"/>
    <property type="match status" value="1"/>
</dbReference>
<dbReference type="SMART" id="SM00326">
    <property type="entry name" value="SH3"/>
    <property type="match status" value="1"/>
</dbReference>
<dbReference type="Gene3D" id="2.60.40.10">
    <property type="entry name" value="Immunoglobulins"/>
    <property type="match status" value="3"/>
</dbReference>
<dbReference type="InterPro" id="IPR013783">
    <property type="entry name" value="Ig-like_fold"/>
</dbReference>
<evidence type="ECO:0000256" key="1">
    <source>
        <dbReference type="ARBA" id="ARBA00010749"/>
    </source>
</evidence>
<organism evidence="9 10">
    <name type="scientific">Drosophila albomicans</name>
    <name type="common">Fruit fly</name>
    <dbReference type="NCBI Taxonomy" id="7291"/>
    <lineage>
        <taxon>Eukaryota</taxon>
        <taxon>Metazoa</taxon>
        <taxon>Ecdysozoa</taxon>
        <taxon>Arthropoda</taxon>
        <taxon>Hexapoda</taxon>
        <taxon>Insecta</taxon>
        <taxon>Pterygota</taxon>
        <taxon>Neoptera</taxon>
        <taxon>Endopterygota</taxon>
        <taxon>Diptera</taxon>
        <taxon>Brachycera</taxon>
        <taxon>Muscomorpha</taxon>
        <taxon>Ephydroidea</taxon>
        <taxon>Drosophilidae</taxon>
        <taxon>Drosophila</taxon>
    </lineage>
</organism>
<dbReference type="Gene3D" id="2.30.30.40">
    <property type="entry name" value="SH3 Domains"/>
    <property type="match status" value="1"/>
</dbReference>
<evidence type="ECO:0000313" key="9">
    <source>
        <dbReference type="Proteomes" id="UP000515160"/>
    </source>
</evidence>
<feature type="region of interest" description="Disordered" evidence="6">
    <location>
        <begin position="1020"/>
        <end position="1128"/>
    </location>
</feature>
<feature type="domain" description="Fibronectin type-III" evidence="8">
    <location>
        <begin position="714"/>
        <end position="804"/>
    </location>
</feature>
<dbReference type="CDD" id="cd00063">
    <property type="entry name" value="FN3"/>
    <property type="match status" value="2"/>
</dbReference>
<dbReference type="Proteomes" id="UP000515160">
    <property type="component" value="Chromosome 2R"/>
</dbReference>
<feature type="domain" description="Fibronectin type-III" evidence="8">
    <location>
        <begin position="808"/>
        <end position="891"/>
    </location>
</feature>
<feature type="region of interest" description="Disordered" evidence="6">
    <location>
        <begin position="177"/>
        <end position="197"/>
    </location>
</feature>
<dbReference type="RefSeq" id="XP_051862419.1">
    <property type="nucleotide sequence ID" value="XM_052006459.1"/>
</dbReference>